<protein>
    <submittedName>
        <fullName evidence="1">Uncharacterized protein</fullName>
    </submittedName>
</protein>
<gene>
    <name evidence="1" type="ORF">UFOVP266_1</name>
</gene>
<name>A0A6J5LQP4_9CAUD</name>
<dbReference type="EMBL" id="LR796280">
    <property type="protein sequence ID" value="CAB4133979.1"/>
    <property type="molecule type" value="Genomic_DNA"/>
</dbReference>
<sequence>MPNANRVPTINVPITDPPATGLPSRAWFRFFQNLNTIDSGVYTPTLTNTTNIAASTAAECQYTQIYGSVTVSGTVTIRATAIGACNLKMSLPVAS</sequence>
<feature type="non-terminal residue" evidence="1">
    <location>
        <position position="95"/>
    </location>
</feature>
<accession>A0A6J5LQP4</accession>
<proteinExistence type="predicted"/>
<evidence type="ECO:0000313" key="1">
    <source>
        <dbReference type="EMBL" id="CAB4133979.1"/>
    </source>
</evidence>
<reference evidence="1" key="1">
    <citation type="submission" date="2020-04" db="EMBL/GenBank/DDBJ databases">
        <authorList>
            <person name="Chiriac C."/>
            <person name="Salcher M."/>
            <person name="Ghai R."/>
            <person name="Kavagutti S V."/>
        </authorList>
    </citation>
    <scope>NUCLEOTIDE SEQUENCE</scope>
</reference>
<organism evidence="1">
    <name type="scientific">uncultured Caudovirales phage</name>
    <dbReference type="NCBI Taxonomy" id="2100421"/>
    <lineage>
        <taxon>Viruses</taxon>
        <taxon>Duplodnaviria</taxon>
        <taxon>Heunggongvirae</taxon>
        <taxon>Uroviricota</taxon>
        <taxon>Caudoviricetes</taxon>
        <taxon>Peduoviridae</taxon>
        <taxon>Maltschvirus</taxon>
        <taxon>Maltschvirus maltsch</taxon>
    </lineage>
</organism>